<dbReference type="EMBL" id="CP050692">
    <property type="protein sequence ID" value="QIT45822.1"/>
    <property type="molecule type" value="Genomic_DNA"/>
</dbReference>
<reference evidence="1 3" key="1">
    <citation type="submission" date="2015-07" db="EMBL/GenBank/DDBJ databases">
        <title>Draft Genome Sequence of Streptomyces antibioticus, IMRU 3720 reveals insights in the evolution of actinomycin biosynthetic gene clusters in Streptomyces.</title>
        <authorList>
            <person name="Crnovcic I."/>
            <person name="Ruckert C."/>
            <person name="Kalinowksi J."/>
            <person name="Keller U."/>
        </authorList>
    </citation>
    <scope>NUCLEOTIDE SEQUENCE [LARGE SCALE GENOMIC DNA]</scope>
    <source>
        <strain evidence="1 3">DSM 41481</strain>
    </source>
</reference>
<accession>A0AAE6YAE6</accession>
<organism evidence="2 4">
    <name type="scientific">Streptomyces antibioticus</name>
    <dbReference type="NCBI Taxonomy" id="1890"/>
    <lineage>
        <taxon>Bacteria</taxon>
        <taxon>Bacillati</taxon>
        <taxon>Actinomycetota</taxon>
        <taxon>Actinomycetes</taxon>
        <taxon>Kitasatosporales</taxon>
        <taxon>Streptomycetaceae</taxon>
        <taxon>Streptomyces</taxon>
    </lineage>
</organism>
<evidence type="ECO:0008006" key="5">
    <source>
        <dbReference type="Google" id="ProtNLM"/>
    </source>
</evidence>
<dbReference type="Proteomes" id="UP000502504">
    <property type="component" value="Chromosome"/>
</dbReference>
<dbReference type="Proteomes" id="UP000190306">
    <property type="component" value="Chromosome"/>
</dbReference>
<evidence type="ECO:0000313" key="3">
    <source>
        <dbReference type="Proteomes" id="UP000190306"/>
    </source>
</evidence>
<dbReference type="SUPFAM" id="SSF53756">
    <property type="entry name" value="UDP-Glycosyltransferase/glycogen phosphorylase"/>
    <property type="match status" value="1"/>
</dbReference>
<sequence length="579" mass="61942">MSEAAALFGSQPPLRVPVGADAHRWSTFQSERTLVVAARTVTSTVRVLETLPSLLRGDGRVTVVFAHDPTSAFNAGVLDLLHEAGCRVMPWEQLGRTTPDLILTASENIDVPEGDCPVLVLPHGIGFQKYVPDSRSSTDRLSGVVPDSLLESGRAWLAVSHPAQEEQLLATHPKSAGHTLLVGDPCYDELVVSRSRRNAYRDALGVAEHQRLVMVSSTWGPTSLLGRHPDLLSRLLSQLPYDDYRVGAIVHPNVWSAHGAWQIHTSQAAAALDAGLLLMPAVHAWRPALVAADVVIGDHGSVTLYGAASGTPVLLAAFGSDAVPGTAVHDLAAVAPRLDTRGDLLRQVEDLIREHTPRRYAAVAERAFAEPGQALARLRTALYRLLNLAEPASPPPSPLLLPVPDPPASPVTSWQVTTLVTGDSEAPTVSVRRFPAAATAHDDAHPDTSTCSTHLACVDDERDHRLAESASVLVRRRAASTSVGALRWIEETLARFPGSLLAVSDVRGGCCLVGLRDGRIVEAATTGPVTDPTLPAAVVYACLRAGRPLDDTHVTLRIGAGRDEDVALRVRPRPHRPRY</sequence>
<gene>
    <name evidence="1" type="ORF">AFM16_21365</name>
    <name evidence="2" type="ORF">HCX60_21750</name>
</gene>
<evidence type="ECO:0000313" key="1">
    <source>
        <dbReference type="EMBL" id="OOQ50397.1"/>
    </source>
</evidence>
<reference evidence="2 4" key="2">
    <citation type="submission" date="2020-03" db="EMBL/GenBank/DDBJ databases">
        <title>Is there a link between lipid content and antibiotic production in Streptomyces?</title>
        <authorList>
            <person name="David M."/>
            <person name="Lejeune C."/>
            <person name="Abreu S."/>
            <person name="Thibessard A."/>
            <person name="Leblond P."/>
            <person name="Chaminade P."/>
            <person name="Virolle M.-J."/>
        </authorList>
    </citation>
    <scope>NUCLEOTIDE SEQUENCE [LARGE SCALE GENOMIC DNA]</scope>
    <source>
        <strain evidence="2 4">DSM 41481</strain>
    </source>
</reference>
<evidence type="ECO:0000313" key="2">
    <source>
        <dbReference type="EMBL" id="QIT45822.1"/>
    </source>
</evidence>
<protein>
    <recommendedName>
        <fullName evidence="5">Translation initiation factor 2</fullName>
    </recommendedName>
</protein>
<name>A0AAE6YAE6_STRAT</name>
<dbReference type="AlphaFoldDB" id="A0AAE6YAE6"/>
<dbReference type="EMBL" id="LHQL01000010">
    <property type="protein sequence ID" value="OOQ50397.1"/>
    <property type="molecule type" value="Genomic_DNA"/>
</dbReference>
<proteinExistence type="predicted"/>
<evidence type="ECO:0000313" key="4">
    <source>
        <dbReference type="Proteomes" id="UP000502504"/>
    </source>
</evidence>
<keyword evidence="3" id="KW-1185">Reference proteome</keyword>